<sequence>MTFWSNHAGPGDIGGKLSRLTISLWHFWHLIEPFLVFVLYRLERIFETSRVVPLMPYAVKFLNPTFKHSGVGIG</sequence>
<organism evidence="2">
    <name type="scientific">marine sediment metagenome</name>
    <dbReference type="NCBI Taxonomy" id="412755"/>
    <lineage>
        <taxon>unclassified sequences</taxon>
        <taxon>metagenomes</taxon>
        <taxon>ecological metagenomes</taxon>
    </lineage>
</organism>
<evidence type="ECO:0000313" key="2">
    <source>
        <dbReference type="EMBL" id="GAH69118.1"/>
    </source>
</evidence>
<protein>
    <submittedName>
        <fullName evidence="2">Uncharacterized protein</fullName>
    </submittedName>
</protein>
<name>X1JH97_9ZZZZ</name>
<reference evidence="2" key="1">
    <citation type="journal article" date="2014" name="Front. Microbiol.">
        <title>High frequency of phylogenetically diverse reductive dehalogenase-homologous genes in deep subseafloor sedimentary metagenomes.</title>
        <authorList>
            <person name="Kawai M."/>
            <person name="Futagami T."/>
            <person name="Toyoda A."/>
            <person name="Takaki Y."/>
            <person name="Nishi S."/>
            <person name="Hori S."/>
            <person name="Arai W."/>
            <person name="Tsubouchi T."/>
            <person name="Morono Y."/>
            <person name="Uchiyama I."/>
            <person name="Ito T."/>
            <person name="Fujiyama A."/>
            <person name="Inagaki F."/>
            <person name="Takami H."/>
        </authorList>
    </citation>
    <scope>NUCLEOTIDE SEQUENCE</scope>
    <source>
        <strain evidence="2">Expedition CK06-06</strain>
    </source>
</reference>
<dbReference type="EMBL" id="BARU01029630">
    <property type="protein sequence ID" value="GAH69118.1"/>
    <property type="molecule type" value="Genomic_DNA"/>
</dbReference>
<keyword evidence="1" id="KW-0812">Transmembrane</keyword>
<accession>X1JH97</accession>
<dbReference type="AlphaFoldDB" id="X1JH97"/>
<comment type="caution">
    <text evidence="2">The sequence shown here is derived from an EMBL/GenBank/DDBJ whole genome shotgun (WGS) entry which is preliminary data.</text>
</comment>
<keyword evidence="1" id="KW-0472">Membrane</keyword>
<gene>
    <name evidence="2" type="ORF">S03H2_47101</name>
</gene>
<proteinExistence type="predicted"/>
<feature type="non-terminal residue" evidence="2">
    <location>
        <position position="74"/>
    </location>
</feature>
<keyword evidence="1" id="KW-1133">Transmembrane helix</keyword>
<evidence type="ECO:0000256" key="1">
    <source>
        <dbReference type="SAM" id="Phobius"/>
    </source>
</evidence>
<feature type="transmembrane region" description="Helical" evidence="1">
    <location>
        <begin position="20"/>
        <end position="40"/>
    </location>
</feature>